<dbReference type="PROSITE" id="PS00409">
    <property type="entry name" value="PROKAR_NTER_METHYL"/>
    <property type="match status" value="1"/>
</dbReference>
<feature type="transmembrane region" description="Helical" evidence="2">
    <location>
        <begin position="21"/>
        <end position="44"/>
    </location>
</feature>
<evidence type="ECO:0000313" key="4">
    <source>
        <dbReference type="Proteomes" id="UP000034617"/>
    </source>
</evidence>
<dbReference type="AlphaFoldDB" id="A0A0G1GJS2"/>
<dbReference type="Proteomes" id="UP000034617">
    <property type="component" value="Unassembled WGS sequence"/>
</dbReference>
<dbReference type="InterPro" id="IPR045584">
    <property type="entry name" value="Pilin-like"/>
</dbReference>
<proteinExistence type="predicted"/>
<accession>A0A0G1GJS2</accession>
<dbReference type="SUPFAM" id="SSF54523">
    <property type="entry name" value="Pili subunits"/>
    <property type="match status" value="1"/>
</dbReference>
<dbReference type="PRINTS" id="PR00813">
    <property type="entry name" value="BCTERIALGSPG"/>
</dbReference>
<comment type="caution">
    <text evidence="3">The sequence shown here is derived from an EMBL/GenBank/DDBJ whole genome shotgun (WGS) entry which is preliminary data.</text>
</comment>
<keyword evidence="1" id="KW-0488">Methylation</keyword>
<sequence length="195" mass="21635">MKQSSCCPSAGRRTFSRPRGFTLVEILITIIIMGILAVLGISMFRSTQKKGRDFNRKAGLSALSKALESYMNDKGVYPPSLDGKILWCGTAELPESACSWGDPFTDVTTPEDERTVYMTSLPKDSQGLRYYYEAVEIDGLRKGYRLYARLENEEDPDIPTAGGNPSHYTVDCSSDATVRYCNYVLTSETIAKPTP</sequence>
<organism evidence="3 4">
    <name type="scientific">Candidatus Gottesmanbacteria bacterium GW2011_GWB1_44_11c</name>
    <dbReference type="NCBI Taxonomy" id="1618447"/>
    <lineage>
        <taxon>Bacteria</taxon>
        <taxon>Candidatus Gottesmaniibacteriota</taxon>
    </lineage>
</organism>
<evidence type="ECO:0000256" key="1">
    <source>
        <dbReference type="ARBA" id="ARBA00022481"/>
    </source>
</evidence>
<dbReference type="GO" id="GO:0015628">
    <property type="term" value="P:protein secretion by the type II secretion system"/>
    <property type="evidence" value="ECO:0007669"/>
    <property type="project" value="InterPro"/>
</dbReference>
<keyword evidence="2" id="KW-0812">Transmembrane</keyword>
<keyword evidence="2" id="KW-0472">Membrane</keyword>
<reference evidence="3 4" key="1">
    <citation type="journal article" date="2015" name="Nature">
        <title>rRNA introns, odd ribosomes, and small enigmatic genomes across a large radiation of phyla.</title>
        <authorList>
            <person name="Brown C.T."/>
            <person name="Hug L.A."/>
            <person name="Thomas B.C."/>
            <person name="Sharon I."/>
            <person name="Castelle C.J."/>
            <person name="Singh A."/>
            <person name="Wilkins M.J."/>
            <person name="Williams K.H."/>
            <person name="Banfield J.F."/>
        </authorList>
    </citation>
    <scope>NUCLEOTIDE SEQUENCE [LARGE SCALE GENOMIC DNA]</scope>
</reference>
<protein>
    <submittedName>
        <fullName evidence="3">General secretion pathway protein G</fullName>
    </submittedName>
</protein>
<evidence type="ECO:0000313" key="3">
    <source>
        <dbReference type="EMBL" id="KKT34810.1"/>
    </source>
</evidence>
<keyword evidence="2" id="KW-1133">Transmembrane helix</keyword>
<dbReference type="GO" id="GO:0015627">
    <property type="term" value="C:type II protein secretion system complex"/>
    <property type="evidence" value="ECO:0007669"/>
    <property type="project" value="InterPro"/>
</dbReference>
<name>A0A0G1GJS2_9BACT</name>
<dbReference type="InterPro" id="IPR000983">
    <property type="entry name" value="Bac_GSPG_pilin"/>
</dbReference>
<dbReference type="Pfam" id="PF07963">
    <property type="entry name" value="N_methyl"/>
    <property type="match status" value="1"/>
</dbReference>
<dbReference type="NCBIfam" id="TIGR02532">
    <property type="entry name" value="IV_pilin_GFxxxE"/>
    <property type="match status" value="1"/>
</dbReference>
<dbReference type="Gene3D" id="3.30.700.10">
    <property type="entry name" value="Glycoprotein, Type 4 Pilin"/>
    <property type="match status" value="1"/>
</dbReference>
<dbReference type="EMBL" id="LCHM01000065">
    <property type="protein sequence ID" value="KKT34810.1"/>
    <property type="molecule type" value="Genomic_DNA"/>
</dbReference>
<gene>
    <name evidence="3" type="ORF">UW22_C0065G0007</name>
</gene>
<dbReference type="InterPro" id="IPR012902">
    <property type="entry name" value="N_methyl_site"/>
</dbReference>
<evidence type="ECO:0000256" key="2">
    <source>
        <dbReference type="SAM" id="Phobius"/>
    </source>
</evidence>